<sequence>MVGEPTNGEKARIKRFIETPRSRRHPDMLVPDDADSGDGSDADQDRSSHSAA</sequence>
<organism evidence="2 3">
    <name type="scientific">Salinirubrum litoreum</name>
    <dbReference type="NCBI Taxonomy" id="1126234"/>
    <lineage>
        <taxon>Archaea</taxon>
        <taxon>Methanobacteriati</taxon>
        <taxon>Methanobacteriota</taxon>
        <taxon>Stenosarchaea group</taxon>
        <taxon>Halobacteria</taxon>
        <taxon>Halobacteriales</taxon>
        <taxon>Haloferacaceae</taxon>
        <taxon>Salinirubrum</taxon>
    </lineage>
</organism>
<evidence type="ECO:0000313" key="3">
    <source>
        <dbReference type="Proteomes" id="UP001596201"/>
    </source>
</evidence>
<feature type="compositionally biased region" description="Basic and acidic residues" evidence="1">
    <location>
        <begin position="7"/>
        <end position="27"/>
    </location>
</feature>
<dbReference type="AlphaFoldDB" id="A0ABD5RBE4"/>
<dbReference type="RefSeq" id="WP_227229599.1">
    <property type="nucleotide sequence ID" value="NZ_JAJCVJ010000002.1"/>
</dbReference>
<reference evidence="2 3" key="1">
    <citation type="journal article" date="2019" name="Int. J. Syst. Evol. Microbiol.">
        <title>The Global Catalogue of Microorganisms (GCM) 10K type strain sequencing project: providing services to taxonomists for standard genome sequencing and annotation.</title>
        <authorList>
            <consortium name="The Broad Institute Genomics Platform"/>
            <consortium name="The Broad Institute Genome Sequencing Center for Infectious Disease"/>
            <person name="Wu L."/>
            <person name="Ma J."/>
        </authorList>
    </citation>
    <scope>NUCLEOTIDE SEQUENCE [LARGE SCALE GENOMIC DNA]</scope>
    <source>
        <strain evidence="2 3">CGMCC 1.12237</strain>
    </source>
</reference>
<protein>
    <submittedName>
        <fullName evidence="2">Uncharacterized protein</fullName>
    </submittedName>
</protein>
<gene>
    <name evidence="2" type="ORF">ACFPJ5_10340</name>
</gene>
<evidence type="ECO:0000256" key="1">
    <source>
        <dbReference type="SAM" id="MobiDB-lite"/>
    </source>
</evidence>
<proteinExistence type="predicted"/>
<dbReference type="EMBL" id="JBHSKX010000002">
    <property type="protein sequence ID" value="MFC5367339.1"/>
    <property type="molecule type" value="Genomic_DNA"/>
</dbReference>
<name>A0ABD5RBE4_9EURY</name>
<accession>A0ABD5RBE4</accession>
<comment type="caution">
    <text evidence="2">The sequence shown here is derived from an EMBL/GenBank/DDBJ whole genome shotgun (WGS) entry which is preliminary data.</text>
</comment>
<feature type="region of interest" description="Disordered" evidence="1">
    <location>
        <begin position="1"/>
        <end position="52"/>
    </location>
</feature>
<feature type="compositionally biased region" description="Acidic residues" evidence="1">
    <location>
        <begin position="30"/>
        <end position="42"/>
    </location>
</feature>
<evidence type="ECO:0000313" key="2">
    <source>
        <dbReference type="EMBL" id="MFC5367339.1"/>
    </source>
</evidence>
<dbReference type="Proteomes" id="UP001596201">
    <property type="component" value="Unassembled WGS sequence"/>
</dbReference>
<feature type="compositionally biased region" description="Basic and acidic residues" evidence="1">
    <location>
        <begin position="43"/>
        <end position="52"/>
    </location>
</feature>
<keyword evidence="3" id="KW-1185">Reference proteome</keyword>